<sequence>MPIPSLSRRRFVATCAATLGAGLLPRAGRAAPSPHPTPRPGITGAKVLTHEQLADSPKLVPLFDGVRAIPQIVDGIRCNCGCASMTGYYSLLSCFEGDAMARACPICQGQARLVTRLHKEGKTLDEIRVAVDAQFG</sequence>
<keyword evidence="2" id="KW-1185">Reference proteome</keyword>
<evidence type="ECO:0000313" key="2">
    <source>
        <dbReference type="Proteomes" id="UP000019151"/>
    </source>
</evidence>
<dbReference type="RefSeq" id="WP_025411199.1">
    <property type="nucleotide sequence ID" value="NZ_CP007128.1"/>
</dbReference>
<gene>
    <name evidence="1" type="ORF">J421_2174</name>
</gene>
<dbReference type="Proteomes" id="UP000019151">
    <property type="component" value="Chromosome"/>
</dbReference>
<proteinExistence type="predicted"/>
<dbReference type="AlphaFoldDB" id="W0RG14"/>
<dbReference type="EMBL" id="CP007128">
    <property type="protein sequence ID" value="AHG89711.1"/>
    <property type="molecule type" value="Genomic_DNA"/>
</dbReference>
<organism evidence="1 2">
    <name type="scientific">Gemmatirosa kalamazoonensis</name>
    <dbReference type="NCBI Taxonomy" id="861299"/>
    <lineage>
        <taxon>Bacteria</taxon>
        <taxon>Pseudomonadati</taxon>
        <taxon>Gemmatimonadota</taxon>
        <taxon>Gemmatimonadia</taxon>
        <taxon>Gemmatimonadales</taxon>
        <taxon>Gemmatimonadaceae</taxon>
        <taxon>Gemmatirosa</taxon>
    </lineage>
</organism>
<protein>
    <submittedName>
        <fullName evidence="1">Uncharacterized protein</fullName>
    </submittedName>
</protein>
<dbReference type="InParanoid" id="W0RG14"/>
<dbReference type="KEGG" id="gba:J421_2174"/>
<dbReference type="PROSITE" id="PS51318">
    <property type="entry name" value="TAT"/>
    <property type="match status" value="1"/>
</dbReference>
<reference evidence="1 2" key="1">
    <citation type="journal article" date="2014" name="Genome Announc.">
        <title>Genome Sequence and Methylome of Soil Bacterium Gemmatirosa kalamazoonensis KBS708T, a Member of the Rarely Cultivated Gemmatimonadetes Phylum.</title>
        <authorList>
            <person name="Debruyn J.M."/>
            <person name="Radosevich M."/>
            <person name="Wommack K.E."/>
            <person name="Polson S.W."/>
            <person name="Hauser L.J."/>
            <person name="Fawaz M.N."/>
            <person name="Korlach J."/>
            <person name="Tsai Y.C."/>
        </authorList>
    </citation>
    <scope>NUCLEOTIDE SEQUENCE [LARGE SCALE GENOMIC DNA]</scope>
    <source>
        <strain evidence="1 2">KBS708</strain>
    </source>
</reference>
<dbReference type="OrthoDB" id="9096729at2"/>
<dbReference type="STRING" id="861299.J421_2174"/>
<name>W0RG14_9BACT</name>
<evidence type="ECO:0000313" key="1">
    <source>
        <dbReference type="EMBL" id="AHG89711.1"/>
    </source>
</evidence>
<dbReference type="HOGENOM" id="CLU_1872450_0_0_0"/>
<dbReference type="InterPro" id="IPR006311">
    <property type="entry name" value="TAT_signal"/>
</dbReference>
<accession>W0RG14</accession>